<dbReference type="GO" id="GO:0072344">
    <property type="term" value="P:rescue of stalled ribosome"/>
    <property type="evidence" value="ECO:0007669"/>
    <property type="project" value="TreeGrafter"/>
</dbReference>
<keyword evidence="3" id="KW-1185">Reference proteome</keyword>
<proteinExistence type="predicted"/>
<feature type="compositionally biased region" description="Acidic residues" evidence="1">
    <location>
        <begin position="27"/>
        <end position="37"/>
    </location>
</feature>
<gene>
    <name evidence="2" type="ORF">M011DRAFT_478760</name>
</gene>
<dbReference type="PANTHER" id="PTHR22684:SF0">
    <property type="entry name" value="RIBOSOME QUALITY CONTROL COMPLEX SUBUNIT TCF25"/>
    <property type="match status" value="1"/>
</dbReference>
<dbReference type="EMBL" id="MU006581">
    <property type="protein sequence ID" value="KAF2745596.1"/>
    <property type="molecule type" value="Genomic_DNA"/>
</dbReference>
<dbReference type="PANTHER" id="PTHR22684">
    <property type="entry name" value="NULP1-RELATED"/>
    <property type="match status" value="1"/>
</dbReference>
<dbReference type="AlphaFoldDB" id="A0A6A6V6U8"/>
<organism evidence="2 3">
    <name type="scientific">Sporormia fimetaria CBS 119925</name>
    <dbReference type="NCBI Taxonomy" id="1340428"/>
    <lineage>
        <taxon>Eukaryota</taxon>
        <taxon>Fungi</taxon>
        <taxon>Dikarya</taxon>
        <taxon>Ascomycota</taxon>
        <taxon>Pezizomycotina</taxon>
        <taxon>Dothideomycetes</taxon>
        <taxon>Pleosporomycetidae</taxon>
        <taxon>Pleosporales</taxon>
        <taxon>Sporormiaceae</taxon>
        <taxon>Sporormia</taxon>
    </lineage>
</organism>
<feature type="compositionally biased region" description="Basic and acidic residues" evidence="1">
    <location>
        <begin position="9"/>
        <end position="23"/>
    </location>
</feature>
<dbReference type="GO" id="GO:1990112">
    <property type="term" value="C:RQC complex"/>
    <property type="evidence" value="ECO:0007669"/>
    <property type="project" value="TreeGrafter"/>
</dbReference>
<evidence type="ECO:0000256" key="1">
    <source>
        <dbReference type="SAM" id="MobiDB-lite"/>
    </source>
</evidence>
<dbReference type="InterPro" id="IPR006994">
    <property type="entry name" value="TCF25/Rqc1"/>
</dbReference>
<evidence type="ECO:0000313" key="2">
    <source>
        <dbReference type="EMBL" id="KAF2745596.1"/>
    </source>
</evidence>
<feature type="compositionally biased region" description="Basic residues" evidence="1">
    <location>
        <begin position="89"/>
        <end position="101"/>
    </location>
</feature>
<dbReference type="GO" id="GO:1990116">
    <property type="term" value="P:ribosome-associated ubiquitin-dependent protein catabolic process"/>
    <property type="evidence" value="ECO:0007669"/>
    <property type="project" value="TreeGrafter"/>
</dbReference>
<reference evidence="2" key="1">
    <citation type="journal article" date="2020" name="Stud. Mycol.">
        <title>101 Dothideomycetes genomes: a test case for predicting lifestyles and emergence of pathogens.</title>
        <authorList>
            <person name="Haridas S."/>
            <person name="Albert R."/>
            <person name="Binder M."/>
            <person name="Bloem J."/>
            <person name="Labutti K."/>
            <person name="Salamov A."/>
            <person name="Andreopoulos B."/>
            <person name="Baker S."/>
            <person name="Barry K."/>
            <person name="Bills G."/>
            <person name="Bluhm B."/>
            <person name="Cannon C."/>
            <person name="Castanera R."/>
            <person name="Culley D."/>
            <person name="Daum C."/>
            <person name="Ezra D."/>
            <person name="Gonzalez J."/>
            <person name="Henrissat B."/>
            <person name="Kuo A."/>
            <person name="Liang C."/>
            <person name="Lipzen A."/>
            <person name="Lutzoni F."/>
            <person name="Magnuson J."/>
            <person name="Mondo S."/>
            <person name="Nolan M."/>
            <person name="Ohm R."/>
            <person name="Pangilinan J."/>
            <person name="Park H.-J."/>
            <person name="Ramirez L."/>
            <person name="Alfaro M."/>
            <person name="Sun H."/>
            <person name="Tritt A."/>
            <person name="Yoshinaga Y."/>
            <person name="Zwiers L.-H."/>
            <person name="Turgeon B."/>
            <person name="Goodwin S."/>
            <person name="Spatafora J."/>
            <person name="Crous P."/>
            <person name="Grigoriev I."/>
        </authorList>
    </citation>
    <scope>NUCLEOTIDE SEQUENCE</scope>
    <source>
        <strain evidence="2">CBS 119925</strain>
    </source>
</reference>
<protein>
    <submittedName>
        <fullName evidence="2">DUF654-domain-containing protein</fullName>
    </submittedName>
</protein>
<feature type="compositionally biased region" description="Basic and acidic residues" evidence="1">
    <location>
        <begin position="68"/>
        <end position="80"/>
    </location>
</feature>
<name>A0A6A6V6U8_9PLEO</name>
<sequence>MSSRAIRRAQQELEKQRQEEAKLAGEGVDDTTDEEPEPVPQPKPSLFALLADADDGADEDDEEEEVEEAAKPAITEEKTDSGLISQAPKSKKSKKKKKKKAQKNEPAAAPPPDADGLDEIDRALQELQVASQDSQQSNAKEGELNTNNGSKAVMQLCEAVAVDSQHLRASNELRKFFGNVAAGNDRDENPRARPRGGRDYTPLAYRNNLFIPLRDTWPKPTPSGLSMEVVNRQPDGIVEYRFVHNTAYQEVQADFNMAVATMDPQQLLLLLRRNPYHISTLLQVSQIFRQQREHAEASDLVERALFAFGRALHHSFAKALAEGKARLSFRHPENRELWLTVWRYIGSLRRRSLWRTALEYARMLIGFAPGHDPYCLRLVLDHYALQAGEPEKLMQTAKALKPAWKNLLPNLAYSMAIAEELLKEPQSARARLKKAIILYPWIAARLCKELDISPIPPSIWGKEPVTWVEEMFLELYIPHAKDMWGTPQASALLVEVAYTLDKDSVKNSDKLLAPHLEEMVEIDIFRHIYLRDDPALLSHIPQELKDEIGSESDPLPPHILEDTIDPL</sequence>
<feature type="compositionally biased region" description="Acidic residues" evidence="1">
    <location>
        <begin position="52"/>
        <end position="67"/>
    </location>
</feature>
<accession>A0A6A6V6U8</accession>
<feature type="region of interest" description="Disordered" evidence="1">
    <location>
        <begin position="547"/>
        <end position="567"/>
    </location>
</feature>
<feature type="region of interest" description="Disordered" evidence="1">
    <location>
        <begin position="1"/>
        <end position="117"/>
    </location>
</feature>
<dbReference type="Pfam" id="PF04910">
    <property type="entry name" value="Tcf25"/>
    <property type="match status" value="1"/>
</dbReference>
<evidence type="ECO:0000313" key="3">
    <source>
        <dbReference type="Proteomes" id="UP000799440"/>
    </source>
</evidence>
<dbReference type="OrthoDB" id="205993at2759"/>
<dbReference type="Proteomes" id="UP000799440">
    <property type="component" value="Unassembled WGS sequence"/>
</dbReference>